<feature type="domain" description="TM7S3/TM198-like" evidence="5">
    <location>
        <begin position="318"/>
        <end position="524"/>
    </location>
</feature>
<dbReference type="PANTHER" id="PTHR15937">
    <property type="entry name" value="TRANSMEMBRANE 7 SUPERFAMILY MEMBER 3"/>
    <property type="match status" value="1"/>
</dbReference>
<dbReference type="GO" id="GO:0043069">
    <property type="term" value="P:negative regulation of programmed cell death"/>
    <property type="evidence" value="ECO:0007669"/>
    <property type="project" value="TreeGrafter"/>
</dbReference>
<evidence type="ECO:0000256" key="1">
    <source>
        <dbReference type="ARBA" id="ARBA00004141"/>
    </source>
</evidence>
<dbReference type="InterPro" id="IPR025256">
    <property type="entry name" value="TM7S3/TM198-like_dom"/>
</dbReference>
<dbReference type="GO" id="GO:0005886">
    <property type="term" value="C:plasma membrane"/>
    <property type="evidence" value="ECO:0007669"/>
    <property type="project" value="TreeGrafter"/>
</dbReference>
<accession>A0A7R8ZQA1</accession>
<dbReference type="EMBL" id="OB662523">
    <property type="protein sequence ID" value="CAD7230189.1"/>
    <property type="molecule type" value="Genomic_DNA"/>
</dbReference>
<dbReference type="InterPro" id="IPR042502">
    <property type="entry name" value="TM7SF3"/>
</dbReference>
<comment type="subcellular location">
    <subcellularLocation>
        <location evidence="1">Membrane</location>
        <topology evidence="1">Multi-pass membrane protein</topology>
    </subcellularLocation>
</comment>
<sequence length="642" mass="69384">MTSSRIVYFGCFLFFIRVSETESLASTILTVGEGRQVVLKLSDDDSSETPITKQYIQLGARNSTSISVAPATLEGISFVIFQAHSHTLPTTLSLDKVPTAKNSWSGCNIGLVKRVQGSVEPSVYIFNSNNEDLMILIAVIGYPSSVPIPGGCNMEFPVEISPFLNMSANIDLTVVSFQRASSPPSTSGVSSANCVTSGIASAFVAAVEYEMYYRDLPEGDLTEDTYFDILQSSLAVEEIRQSATQVRNFDSHQKPEGFFNSFPGMGMVYYVIVYPKGLPLQAAAYVPITTYACDIELVQATGEHSCNGITTWFGWLLCAFSLFLGLLISVRGHRCFALQAFVMGTLSGAFVSFIIIRALASNASPQVLLPSVSIVSVVIGILWLLIWWYQGIPILTVLLSGLNAGLLLTAFAFSSRLVNFSVFRNDFNFWSSIASGCLLVPILLLGFAKLLSVFACALLGSFGVVVALDRYFGSTLAFTILNIVRRGTVENFDAAIILWPLQITDIVLLSLLALLFVGTFYIQWRSERGRAPFPPPRLPPLPLLPDGPPPSYASVVGTPDREPLLGGRRLQRDDSVQGMLFQAYSATAASSPRPTAVSRSSAASAVPEGLYSASLERGMAHVSIPRPTADNNDKPSAPQGLD</sequence>
<keyword evidence="4" id="KW-0472">Membrane</keyword>
<dbReference type="Pfam" id="PF13886">
    <property type="entry name" value="TM7S3_TM198"/>
    <property type="match status" value="1"/>
</dbReference>
<protein>
    <recommendedName>
        <fullName evidence="5">TM7S3/TM198-like domain-containing protein</fullName>
    </recommendedName>
</protein>
<keyword evidence="2" id="KW-0812">Transmembrane</keyword>
<dbReference type="Pfam" id="PF25992">
    <property type="entry name" value="Ig_TM7SF3_N"/>
    <property type="match status" value="1"/>
</dbReference>
<reference evidence="6" key="1">
    <citation type="submission" date="2020-11" db="EMBL/GenBank/DDBJ databases">
        <authorList>
            <person name="Tran Van P."/>
        </authorList>
    </citation>
    <scope>NUCLEOTIDE SEQUENCE</scope>
</reference>
<keyword evidence="3" id="KW-1133">Transmembrane helix</keyword>
<dbReference type="PANTHER" id="PTHR15937:SF3">
    <property type="entry name" value="TRANSMEMBRANE 7 SUPERFAMILY MEMBER 3"/>
    <property type="match status" value="1"/>
</dbReference>
<evidence type="ECO:0000256" key="2">
    <source>
        <dbReference type="ARBA" id="ARBA00022692"/>
    </source>
</evidence>
<evidence type="ECO:0000259" key="5">
    <source>
        <dbReference type="Pfam" id="PF13886"/>
    </source>
</evidence>
<proteinExistence type="predicted"/>
<evidence type="ECO:0000256" key="3">
    <source>
        <dbReference type="ARBA" id="ARBA00022989"/>
    </source>
</evidence>
<name>A0A7R8ZQA1_9CRUS</name>
<organism evidence="6">
    <name type="scientific">Cyprideis torosa</name>
    <dbReference type="NCBI Taxonomy" id="163714"/>
    <lineage>
        <taxon>Eukaryota</taxon>
        <taxon>Metazoa</taxon>
        <taxon>Ecdysozoa</taxon>
        <taxon>Arthropoda</taxon>
        <taxon>Crustacea</taxon>
        <taxon>Oligostraca</taxon>
        <taxon>Ostracoda</taxon>
        <taxon>Podocopa</taxon>
        <taxon>Podocopida</taxon>
        <taxon>Cytherocopina</taxon>
        <taxon>Cytheroidea</taxon>
        <taxon>Cytherideidae</taxon>
        <taxon>Cyprideis</taxon>
    </lineage>
</organism>
<evidence type="ECO:0000256" key="4">
    <source>
        <dbReference type="ARBA" id="ARBA00023136"/>
    </source>
</evidence>
<dbReference type="OrthoDB" id="5967337at2759"/>
<evidence type="ECO:0000313" key="6">
    <source>
        <dbReference type="EMBL" id="CAD7230189.1"/>
    </source>
</evidence>
<gene>
    <name evidence="6" type="ORF">CTOB1V02_LOCUS8051</name>
</gene>
<dbReference type="AlphaFoldDB" id="A0A7R8ZQA1"/>